<dbReference type="FunFam" id="3.30.70.580:FF:000005">
    <property type="entry name" value="Pseudouridine synthase"/>
    <property type="match status" value="1"/>
</dbReference>
<keyword evidence="8" id="KW-1185">Reference proteome</keyword>
<protein>
    <recommendedName>
        <fullName evidence="5">Pseudouridine synthase</fullName>
        <ecNumber evidence="5">5.4.99.-</ecNumber>
    </recommendedName>
</protein>
<evidence type="ECO:0000256" key="3">
    <source>
        <dbReference type="ARBA" id="ARBA00023235"/>
    </source>
</evidence>
<dbReference type="SUPFAM" id="SSF55174">
    <property type="entry name" value="Alpha-L RNA-binding motif"/>
    <property type="match status" value="1"/>
</dbReference>
<reference evidence="7 8" key="1">
    <citation type="submission" date="2017-05" db="EMBL/GenBank/DDBJ databases">
        <authorList>
            <person name="Varghese N."/>
            <person name="Submissions S."/>
        </authorList>
    </citation>
    <scope>NUCLEOTIDE SEQUENCE [LARGE SCALE GENOMIC DNA]</scope>
    <source>
        <strain evidence="7 8">DSM 45474</strain>
    </source>
</reference>
<dbReference type="PANTHER" id="PTHR47683:SF2">
    <property type="entry name" value="RNA-BINDING S4 DOMAIN-CONTAINING PROTEIN"/>
    <property type="match status" value="1"/>
</dbReference>
<dbReference type="InterPro" id="IPR006145">
    <property type="entry name" value="PsdUridine_synth_RsuA/RluA"/>
</dbReference>
<dbReference type="EC" id="5.4.99.-" evidence="5"/>
<keyword evidence="3 5" id="KW-0413">Isomerase</keyword>
<dbReference type="EMBL" id="FXTI01000001">
    <property type="protein sequence ID" value="SMO41315.1"/>
    <property type="molecule type" value="Genomic_DNA"/>
</dbReference>
<dbReference type="Pfam" id="PF01479">
    <property type="entry name" value="S4"/>
    <property type="match status" value="1"/>
</dbReference>
<dbReference type="SMART" id="SM00363">
    <property type="entry name" value="S4"/>
    <property type="match status" value="1"/>
</dbReference>
<dbReference type="Gene3D" id="3.30.70.580">
    <property type="entry name" value="Pseudouridine synthase I, catalytic domain, N-terminal subdomain"/>
    <property type="match status" value="1"/>
</dbReference>
<evidence type="ECO:0000256" key="5">
    <source>
        <dbReference type="RuleBase" id="RU003887"/>
    </source>
</evidence>
<gene>
    <name evidence="7" type="ORF">SAMN06264849_101511</name>
</gene>
<dbReference type="SUPFAM" id="SSF55120">
    <property type="entry name" value="Pseudouridine synthase"/>
    <property type="match status" value="1"/>
</dbReference>
<keyword evidence="2 4" id="KW-0694">RNA-binding</keyword>
<evidence type="ECO:0000313" key="7">
    <source>
        <dbReference type="EMBL" id="SMO41315.1"/>
    </source>
</evidence>
<dbReference type="InterPro" id="IPR042092">
    <property type="entry name" value="PsdUridine_s_RsuA/RluB/E/F_cat"/>
</dbReference>
<accession>A0A521B2Q2</accession>
<dbReference type="CDD" id="cd00165">
    <property type="entry name" value="S4"/>
    <property type="match status" value="1"/>
</dbReference>
<evidence type="ECO:0000256" key="2">
    <source>
        <dbReference type="ARBA" id="ARBA00022884"/>
    </source>
</evidence>
<comment type="similarity">
    <text evidence="1 5">Belongs to the pseudouridine synthase RsuA family.</text>
</comment>
<evidence type="ECO:0000256" key="1">
    <source>
        <dbReference type="ARBA" id="ARBA00008348"/>
    </source>
</evidence>
<feature type="domain" description="RNA-binding S4" evidence="6">
    <location>
        <begin position="2"/>
        <end position="70"/>
    </location>
</feature>
<dbReference type="InterPro" id="IPR018496">
    <property type="entry name" value="PsdUridine_synth_RsuA/RluB_CS"/>
</dbReference>
<dbReference type="Gene3D" id="3.10.290.10">
    <property type="entry name" value="RNA-binding S4 domain"/>
    <property type="match status" value="1"/>
</dbReference>
<dbReference type="Gene3D" id="3.30.70.1560">
    <property type="entry name" value="Alpha-L RNA-binding motif"/>
    <property type="match status" value="1"/>
</dbReference>
<evidence type="ECO:0000313" key="8">
    <source>
        <dbReference type="Proteomes" id="UP000315636"/>
    </source>
</evidence>
<dbReference type="InterPro" id="IPR020103">
    <property type="entry name" value="PsdUridine_synth_cat_dom_sf"/>
</dbReference>
<name>A0A521B2Q2_9BACL</name>
<dbReference type="InterPro" id="IPR000748">
    <property type="entry name" value="PsdUridine_synth_RsuA/RluB/E/F"/>
</dbReference>
<dbReference type="PANTHER" id="PTHR47683">
    <property type="entry name" value="PSEUDOURIDINE SYNTHASE FAMILY PROTEIN-RELATED"/>
    <property type="match status" value="1"/>
</dbReference>
<sequence>MERLQKVMAQAGIASRRKSEEWIREGRVRVNGEKVTELGRRVDPDFDVIEVNGSQIHAENKRYFLFYKPKGVITSMSDPKGRPVVADFFREVKERVYPVGRLDYDTEGLLLLTNDGEMAHGLTHPRHEVNKVYQARVKGIPKQRDLQRLMSGVKLSDGWTAPAKARMIKAFKGESLIELSLHEGRNRQVRRMCDAVGHPVIHLKRIRLAFLTLDGLSSGGYRELKAREVARLKQFI</sequence>
<dbReference type="PROSITE" id="PS01149">
    <property type="entry name" value="PSI_RSU"/>
    <property type="match status" value="1"/>
</dbReference>
<dbReference type="InterPro" id="IPR002942">
    <property type="entry name" value="S4_RNA-bd"/>
</dbReference>
<evidence type="ECO:0000259" key="6">
    <source>
        <dbReference type="SMART" id="SM00363"/>
    </source>
</evidence>
<dbReference type="RefSeq" id="WP_142504178.1">
    <property type="nucleotide sequence ID" value="NZ_FXTI01000001.1"/>
</dbReference>
<dbReference type="Proteomes" id="UP000315636">
    <property type="component" value="Unassembled WGS sequence"/>
</dbReference>
<dbReference type="InterPro" id="IPR050343">
    <property type="entry name" value="RsuA_PseudoU_synthase"/>
</dbReference>
<dbReference type="GO" id="GO:0005829">
    <property type="term" value="C:cytosol"/>
    <property type="evidence" value="ECO:0007669"/>
    <property type="project" value="UniProtKB-ARBA"/>
</dbReference>
<dbReference type="OrthoDB" id="9807213at2"/>
<dbReference type="InterPro" id="IPR036986">
    <property type="entry name" value="S4_RNA-bd_sf"/>
</dbReference>
<dbReference type="AlphaFoldDB" id="A0A521B2Q2"/>
<evidence type="ECO:0000256" key="4">
    <source>
        <dbReference type="PROSITE-ProRule" id="PRU00182"/>
    </source>
</evidence>
<dbReference type="FunFam" id="3.10.290.10:FF:000003">
    <property type="entry name" value="Pseudouridine synthase"/>
    <property type="match status" value="1"/>
</dbReference>
<dbReference type="InterPro" id="IPR020094">
    <property type="entry name" value="TruA/RsuA/RluB/E/F_N"/>
</dbReference>
<dbReference type="GO" id="GO:0000455">
    <property type="term" value="P:enzyme-directed rRNA pseudouridine synthesis"/>
    <property type="evidence" value="ECO:0007669"/>
    <property type="project" value="UniProtKB-ARBA"/>
</dbReference>
<dbReference type="GO" id="GO:0120159">
    <property type="term" value="F:rRNA pseudouridine synthase activity"/>
    <property type="evidence" value="ECO:0007669"/>
    <property type="project" value="UniProtKB-ARBA"/>
</dbReference>
<dbReference type="GO" id="GO:0003723">
    <property type="term" value="F:RNA binding"/>
    <property type="evidence" value="ECO:0007669"/>
    <property type="project" value="UniProtKB-KW"/>
</dbReference>
<dbReference type="Pfam" id="PF00849">
    <property type="entry name" value="PseudoU_synth_2"/>
    <property type="match status" value="1"/>
</dbReference>
<dbReference type="NCBIfam" id="TIGR00093">
    <property type="entry name" value="pseudouridine synthase"/>
    <property type="match status" value="1"/>
</dbReference>
<dbReference type="FunFam" id="3.30.70.1560:FF:000001">
    <property type="entry name" value="Pseudouridine synthase"/>
    <property type="match status" value="1"/>
</dbReference>
<organism evidence="7 8">
    <name type="scientific">Melghirimyces algeriensis</name>
    <dbReference type="NCBI Taxonomy" id="910412"/>
    <lineage>
        <taxon>Bacteria</taxon>
        <taxon>Bacillati</taxon>
        <taxon>Bacillota</taxon>
        <taxon>Bacilli</taxon>
        <taxon>Bacillales</taxon>
        <taxon>Thermoactinomycetaceae</taxon>
        <taxon>Melghirimyces</taxon>
    </lineage>
</organism>
<dbReference type="PROSITE" id="PS50889">
    <property type="entry name" value="S4"/>
    <property type="match status" value="1"/>
</dbReference>
<proteinExistence type="inferred from homology"/>
<dbReference type="CDD" id="cd02870">
    <property type="entry name" value="PseudoU_synth_RsuA_like"/>
    <property type="match status" value="1"/>
</dbReference>